<sequence>MMRIVVVLAVLSTLELVLMLSCYHCVSQLPLEGIDDDARLAFKELVFQRYNVPPSHEFCDDSTTYDFYTAETQQCDDTDNCVKLAIVQQSPCMYDSRAIFRGQKLIILR</sequence>
<dbReference type="AlphaFoldDB" id="A0A158R2R5"/>
<name>A0A158R2R5_NIPBR</name>
<dbReference type="Proteomes" id="UP000271162">
    <property type="component" value="Unassembled WGS sequence"/>
</dbReference>
<evidence type="ECO:0000313" key="4">
    <source>
        <dbReference type="WBParaSite" id="NBR_0001664501-mRNA-1"/>
    </source>
</evidence>
<protein>
    <submittedName>
        <fullName evidence="4">Protein quiver</fullName>
    </submittedName>
</protein>
<gene>
    <name evidence="2" type="ORF">NBR_LOCUS16646</name>
</gene>
<reference evidence="4" key="1">
    <citation type="submission" date="2016-04" db="UniProtKB">
        <authorList>
            <consortium name="WormBaseParasite"/>
        </authorList>
    </citation>
    <scope>IDENTIFICATION</scope>
</reference>
<dbReference type="EMBL" id="UYSL01022313">
    <property type="protein sequence ID" value="VDL80241.1"/>
    <property type="molecule type" value="Genomic_DNA"/>
</dbReference>
<proteinExistence type="predicted"/>
<dbReference type="WBParaSite" id="NBR_0001664501-mRNA-1">
    <property type="protein sequence ID" value="NBR_0001664501-mRNA-1"/>
    <property type="gene ID" value="NBR_0001664501"/>
</dbReference>
<keyword evidence="1" id="KW-0732">Signal</keyword>
<evidence type="ECO:0000313" key="2">
    <source>
        <dbReference type="EMBL" id="VDL80241.1"/>
    </source>
</evidence>
<keyword evidence="3" id="KW-1185">Reference proteome</keyword>
<reference evidence="2 3" key="2">
    <citation type="submission" date="2018-11" db="EMBL/GenBank/DDBJ databases">
        <authorList>
            <consortium name="Pathogen Informatics"/>
        </authorList>
    </citation>
    <scope>NUCLEOTIDE SEQUENCE [LARGE SCALE GENOMIC DNA]</scope>
</reference>
<feature type="chain" id="PRO_5043135793" evidence="1">
    <location>
        <begin position="20"/>
        <end position="109"/>
    </location>
</feature>
<evidence type="ECO:0000256" key="1">
    <source>
        <dbReference type="SAM" id="SignalP"/>
    </source>
</evidence>
<organism evidence="4">
    <name type="scientific">Nippostrongylus brasiliensis</name>
    <name type="common">Rat hookworm</name>
    <dbReference type="NCBI Taxonomy" id="27835"/>
    <lineage>
        <taxon>Eukaryota</taxon>
        <taxon>Metazoa</taxon>
        <taxon>Ecdysozoa</taxon>
        <taxon>Nematoda</taxon>
        <taxon>Chromadorea</taxon>
        <taxon>Rhabditida</taxon>
        <taxon>Rhabditina</taxon>
        <taxon>Rhabditomorpha</taxon>
        <taxon>Strongyloidea</taxon>
        <taxon>Heligmosomidae</taxon>
        <taxon>Nippostrongylus</taxon>
    </lineage>
</organism>
<evidence type="ECO:0000313" key="3">
    <source>
        <dbReference type="Proteomes" id="UP000271162"/>
    </source>
</evidence>
<feature type="signal peptide" evidence="1">
    <location>
        <begin position="1"/>
        <end position="19"/>
    </location>
</feature>
<accession>A0A158R2R5</accession>